<reference evidence="7" key="2">
    <citation type="submission" date="2023-03" db="EMBL/GenBank/DDBJ databases">
        <authorList>
            <person name="Obshta O."/>
            <person name="Zabrodski M.W."/>
            <person name="Soomro T."/>
            <person name="Wilson G."/>
            <person name="Masood F."/>
            <person name="Thebeau J."/>
            <person name="Bezerra Da Silva M.C."/>
            <person name="Raza F."/>
            <person name="Biganski S."/>
            <person name="Jose M."/>
            <person name="Camilli M."/>
            <person name="Kozii I.V."/>
            <person name="Kozii R.V."/>
            <person name="Simko E."/>
            <person name="Wood S.C."/>
        </authorList>
    </citation>
    <scope>NUCLEOTIDE SEQUENCE</scope>
    <source>
        <strain evidence="7">PL001</strain>
    </source>
</reference>
<name>A0AAP5JSX8_9BACL</name>
<reference evidence="7" key="1">
    <citation type="journal article" date="2023" name="J. Vet. Diagn. Invest.">
        <title>Oxytetracycline-resistant Paenibacillus larvae identified in commercial beekeeping operations in Saskatchewan using pooled honey sampling.</title>
        <authorList>
            <person name="Obshta O."/>
            <person name="Zabrodski M.W."/>
            <person name="Soomro T."/>
            <person name="Wilson G."/>
            <person name="Masood F."/>
            <person name="Thebeau J."/>
            <person name="Silva M.C.B."/>
            <person name="Biganski S."/>
            <person name="Kozii I.V."/>
            <person name="Koziy R.V."/>
            <person name="Raza M.F."/>
            <person name="Jose M.S."/>
            <person name="Simko E."/>
            <person name="Wood S.C."/>
        </authorList>
    </citation>
    <scope>NUCLEOTIDE SEQUENCE</scope>
    <source>
        <strain evidence="7">PL001</strain>
    </source>
</reference>
<dbReference type="PANTHER" id="PTHR21716:SF69">
    <property type="entry name" value="TRANSPORT PROTEIN YUBA-RELATED"/>
    <property type="match status" value="1"/>
</dbReference>
<proteinExistence type="inferred from homology"/>
<evidence type="ECO:0000313" key="8">
    <source>
        <dbReference type="Proteomes" id="UP001259239"/>
    </source>
</evidence>
<keyword evidence="4 6" id="KW-1133">Transmembrane helix</keyword>
<dbReference type="AlphaFoldDB" id="A0AAP5JSX8"/>
<dbReference type="GO" id="GO:0055085">
    <property type="term" value="P:transmembrane transport"/>
    <property type="evidence" value="ECO:0007669"/>
    <property type="project" value="TreeGrafter"/>
</dbReference>
<evidence type="ECO:0000256" key="5">
    <source>
        <dbReference type="ARBA" id="ARBA00023136"/>
    </source>
</evidence>
<dbReference type="InterPro" id="IPR002549">
    <property type="entry name" value="AI-2E-like"/>
</dbReference>
<dbReference type="PANTHER" id="PTHR21716">
    <property type="entry name" value="TRANSMEMBRANE PROTEIN"/>
    <property type="match status" value="1"/>
</dbReference>
<accession>A0AAP5JSX8</accession>
<keyword evidence="5 6" id="KW-0472">Membrane</keyword>
<feature type="transmembrane region" description="Helical" evidence="6">
    <location>
        <begin position="238"/>
        <end position="267"/>
    </location>
</feature>
<evidence type="ECO:0000256" key="1">
    <source>
        <dbReference type="ARBA" id="ARBA00004141"/>
    </source>
</evidence>
<comment type="caution">
    <text evidence="7">The sequence shown here is derived from an EMBL/GenBank/DDBJ whole genome shotgun (WGS) entry which is preliminary data.</text>
</comment>
<evidence type="ECO:0000256" key="3">
    <source>
        <dbReference type="ARBA" id="ARBA00022692"/>
    </source>
</evidence>
<feature type="transmembrane region" description="Helical" evidence="6">
    <location>
        <begin position="328"/>
        <end position="349"/>
    </location>
</feature>
<comment type="subcellular location">
    <subcellularLocation>
        <location evidence="1">Membrane</location>
        <topology evidence="1">Multi-pass membrane protein</topology>
    </subcellularLocation>
</comment>
<feature type="transmembrane region" description="Helical" evidence="6">
    <location>
        <begin position="43"/>
        <end position="68"/>
    </location>
</feature>
<dbReference type="GO" id="GO:0016020">
    <property type="term" value="C:membrane"/>
    <property type="evidence" value="ECO:0007669"/>
    <property type="project" value="UniProtKB-SubCell"/>
</dbReference>
<feature type="transmembrane region" description="Helical" evidence="6">
    <location>
        <begin position="279"/>
        <end position="307"/>
    </location>
</feature>
<sequence length="378" mass="42089">MESPRSRTERLKLFFLHNKFVVFLLILLLVALNILVISKISFIFVPIGIIVKTVMLPLILAGIAFYLLNPIVDLLERHKINRIYSIIGLFLVIIGVVTILILTVFPFVKDQVLNLVDNLPKYGQQVAEKFNEFAGTSLFHQFNDKLNNVSTDIMNYISEKSSVILQNAWASVSGVVGTVTEIVLAIATLPFILFYLLKDGRKLPRFILNMLPVKTREHTYQMMYEMHHQISSYIRGQIIVSFCIGFLLFVGYLVIGLNYALVLAIIASLTSIVPYLGPVIAITPAIIISAVTSPAMLVKLAVVWIIVQSIEGKFISPQVMGKNLSVHPITIIFVILIGGNLFGILGIIFAVPGYAVLKVIVLHILSGLKAIRDFMNNL</sequence>
<organism evidence="7 8">
    <name type="scientific">Paenibacillus larvae</name>
    <dbReference type="NCBI Taxonomy" id="1464"/>
    <lineage>
        <taxon>Bacteria</taxon>
        <taxon>Bacillati</taxon>
        <taxon>Bacillota</taxon>
        <taxon>Bacilli</taxon>
        <taxon>Bacillales</taxon>
        <taxon>Paenibacillaceae</taxon>
        <taxon>Paenibacillus</taxon>
    </lineage>
</organism>
<gene>
    <name evidence="7" type="ORF">P7H09_08775</name>
</gene>
<dbReference type="Proteomes" id="UP001259239">
    <property type="component" value="Unassembled WGS sequence"/>
</dbReference>
<feature type="transmembrane region" description="Helical" evidence="6">
    <location>
        <begin position="168"/>
        <end position="197"/>
    </location>
</feature>
<keyword evidence="3 6" id="KW-0812">Transmembrane</keyword>
<comment type="similarity">
    <text evidence="2">Belongs to the autoinducer-2 exporter (AI-2E) (TC 2.A.86) family.</text>
</comment>
<evidence type="ECO:0000256" key="2">
    <source>
        <dbReference type="ARBA" id="ARBA00009773"/>
    </source>
</evidence>
<evidence type="ECO:0000256" key="6">
    <source>
        <dbReference type="SAM" id="Phobius"/>
    </source>
</evidence>
<dbReference type="EMBL" id="JARQGV010000004">
    <property type="protein sequence ID" value="MDT2251418.1"/>
    <property type="molecule type" value="Genomic_DNA"/>
</dbReference>
<feature type="transmembrane region" description="Helical" evidence="6">
    <location>
        <begin position="20"/>
        <end position="37"/>
    </location>
</feature>
<evidence type="ECO:0000313" key="7">
    <source>
        <dbReference type="EMBL" id="MDT2251418.1"/>
    </source>
</evidence>
<protein>
    <submittedName>
        <fullName evidence="7">AI-2E family transporter</fullName>
    </submittedName>
</protein>
<feature type="transmembrane region" description="Helical" evidence="6">
    <location>
        <begin position="89"/>
        <end position="108"/>
    </location>
</feature>
<evidence type="ECO:0000256" key="4">
    <source>
        <dbReference type="ARBA" id="ARBA00022989"/>
    </source>
</evidence>
<dbReference type="Pfam" id="PF01594">
    <property type="entry name" value="AI-2E_transport"/>
    <property type="match status" value="1"/>
</dbReference>